<dbReference type="GO" id="GO:0016787">
    <property type="term" value="F:hydrolase activity"/>
    <property type="evidence" value="ECO:0007669"/>
    <property type="project" value="UniProtKB-KW"/>
</dbReference>
<dbReference type="VEuPathDB" id="FungiDB:LCOR_03187.1"/>
<keyword evidence="8" id="KW-1185">Reference proteome</keyword>
<sequence length="335" mass="38574">MSVLESASFIAQNSKNVHIPIDNIDRAARFTLDNMRAKEYSTHTWNEHALQPKEKNTSTVDWIFLVDVLNFSFWSDLDDGCKENSERYTVKYKGTPYTGYWSLCAAINRALDDGIPITSPTYYANASVQDLADVFASETKESIPLFKERVAVIHEAGQVLLEKFNGSFVNCIRQANFSAAALLRIIVENFPSFRDIHMYQGREVYILKRAQILIADIWACFDGQSYGEFHDIDTITMFADYRVPQALCYLGVLEYSQELLEKLNKRQMIASGSQDEIEIRGNSIWAVELMIRRIKEIAPDQPINAILVDFYIWDTAKEIQEQMNIPIHRTRSIYY</sequence>
<dbReference type="Pfam" id="PF10343">
    <property type="entry name" value="Q_salvage"/>
    <property type="match status" value="1"/>
</dbReference>
<comment type="function">
    <text evidence="6">Catalyzes the hydrolysis of queuosine 5'-phosphate, releasing the nucleobase queuine (q). Is required for salvage of queuine from exogenous queuosine (Q) that is imported and then converted to queuosine 5'-phosphate intracellularly.</text>
</comment>
<accession>A0A068RPG8</accession>
<evidence type="ECO:0000313" key="8">
    <source>
        <dbReference type="Proteomes" id="UP000027586"/>
    </source>
</evidence>
<evidence type="ECO:0000256" key="2">
    <source>
        <dbReference type="ARBA" id="ARBA00035119"/>
    </source>
</evidence>
<dbReference type="Proteomes" id="UP000027586">
    <property type="component" value="Unassembled WGS sequence"/>
</dbReference>
<organism evidence="7 8">
    <name type="scientific">Lichtheimia corymbifera JMRC:FSU:9682</name>
    <dbReference type="NCBI Taxonomy" id="1263082"/>
    <lineage>
        <taxon>Eukaryota</taxon>
        <taxon>Fungi</taxon>
        <taxon>Fungi incertae sedis</taxon>
        <taxon>Mucoromycota</taxon>
        <taxon>Mucoromycotina</taxon>
        <taxon>Mucoromycetes</taxon>
        <taxon>Mucorales</taxon>
        <taxon>Lichtheimiaceae</taxon>
        <taxon>Lichtheimia</taxon>
    </lineage>
</organism>
<protein>
    <recommendedName>
        <fullName evidence="3 6">Queuosine 5'-phosphate N-glycosylase/hydrolase</fullName>
        <ecNumber evidence="6">3.2.2.-</ecNumber>
    </recommendedName>
    <alternativeName>
        <fullName evidence="4 6">Queuosine-nucleotide N-glycosylase/hydrolase</fullName>
    </alternativeName>
</protein>
<dbReference type="OrthoDB" id="416777at2759"/>
<reference evidence="7" key="1">
    <citation type="submission" date="2013-08" db="EMBL/GenBank/DDBJ databases">
        <title>Gene expansion shapes genome architecture in the human pathogen Lichtheimia corymbifera: an evolutionary genomics analysis in the ancient terrestrial Mucorales (Mucoromycotina).</title>
        <authorList>
            <person name="Schwartze V.U."/>
            <person name="Winter S."/>
            <person name="Shelest E."/>
            <person name="Marcet-Houben M."/>
            <person name="Horn F."/>
            <person name="Wehner S."/>
            <person name="Hoffmann K."/>
            <person name="Riege K."/>
            <person name="Sammeth M."/>
            <person name="Nowrousian M."/>
            <person name="Valiante V."/>
            <person name="Linde J."/>
            <person name="Jacobsen I.D."/>
            <person name="Marz M."/>
            <person name="Brakhage A.A."/>
            <person name="Gabaldon T."/>
            <person name="Bocker S."/>
            <person name="Voigt K."/>
        </authorList>
    </citation>
    <scope>NUCLEOTIDE SEQUENCE [LARGE SCALE GENOMIC DNA]</scope>
    <source>
        <strain evidence="7">FSU 9682</strain>
    </source>
</reference>
<gene>
    <name evidence="7" type="ORF">LCOR_03187.1</name>
</gene>
<evidence type="ECO:0000256" key="3">
    <source>
        <dbReference type="ARBA" id="ARBA00035306"/>
    </source>
</evidence>
<comment type="caution">
    <text evidence="7">The sequence shown here is derived from an EMBL/GenBank/DDBJ whole genome shotgun (WGS) entry which is preliminary data.</text>
</comment>
<dbReference type="STRING" id="1263082.A0A068RPG8"/>
<dbReference type="EC" id="3.2.2.-" evidence="6"/>
<dbReference type="PANTHER" id="PTHR21314:SF0">
    <property type="entry name" value="QUEUOSINE 5'-PHOSPHATE N-GLYCOSYLASE_HYDROLASE"/>
    <property type="match status" value="1"/>
</dbReference>
<dbReference type="AlphaFoldDB" id="A0A068RPG8"/>
<dbReference type="GO" id="GO:0006400">
    <property type="term" value="P:tRNA modification"/>
    <property type="evidence" value="ECO:0007669"/>
    <property type="project" value="TreeGrafter"/>
</dbReference>
<dbReference type="EMBL" id="CBTN010000010">
    <property type="protein sequence ID" value="CDH51605.1"/>
    <property type="molecule type" value="Genomic_DNA"/>
</dbReference>
<evidence type="ECO:0000256" key="1">
    <source>
        <dbReference type="ARBA" id="ARBA00022801"/>
    </source>
</evidence>
<dbReference type="InterPro" id="IPR019438">
    <property type="entry name" value="Q_salvage"/>
</dbReference>
<comment type="similarity">
    <text evidence="2 6">Belongs to the QNG1 protein family.</text>
</comment>
<evidence type="ECO:0000256" key="5">
    <source>
        <dbReference type="ARBA" id="ARBA00048204"/>
    </source>
</evidence>
<keyword evidence="1 6" id="KW-0378">Hydrolase</keyword>
<evidence type="ECO:0000313" key="7">
    <source>
        <dbReference type="EMBL" id="CDH51605.1"/>
    </source>
</evidence>
<name>A0A068RPG8_9FUNG</name>
<dbReference type="PANTHER" id="PTHR21314">
    <property type="entry name" value="QUEUOSINE 5'-PHOSPHATE N-GLYCOSYLASE_HYDROLASE-RELATED"/>
    <property type="match status" value="1"/>
</dbReference>
<evidence type="ECO:0000256" key="4">
    <source>
        <dbReference type="ARBA" id="ARBA00035393"/>
    </source>
</evidence>
<evidence type="ECO:0000256" key="6">
    <source>
        <dbReference type="RuleBase" id="RU365002"/>
    </source>
</evidence>
<proteinExistence type="inferred from homology"/>
<comment type="catalytic activity">
    <reaction evidence="5 6">
        <text>queuosine 5'-phosphate + H2O = queuine + D-ribose 5-phosphate</text>
        <dbReference type="Rhea" id="RHEA:75387"/>
        <dbReference type="ChEBI" id="CHEBI:15377"/>
        <dbReference type="ChEBI" id="CHEBI:17433"/>
        <dbReference type="ChEBI" id="CHEBI:78346"/>
        <dbReference type="ChEBI" id="CHEBI:194371"/>
    </reaction>
    <physiologicalReaction direction="left-to-right" evidence="5 6">
        <dbReference type="Rhea" id="RHEA:75388"/>
    </physiologicalReaction>
</comment>